<dbReference type="AlphaFoldDB" id="A0A0E9V8V5"/>
<accession>A0A0E9V8V5</accession>
<evidence type="ECO:0000313" key="1">
    <source>
        <dbReference type="EMBL" id="JAH73880.1"/>
    </source>
</evidence>
<proteinExistence type="predicted"/>
<name>A0A0E9V8V5_ANGAN</name>
<organism evidence="1">
    <name type="scientific">Anguilla anguilla</name>
    <name type="common">European freshwater eel</name>
    <name type="synonym">Muraena anguilla</name>
    <dbReference type="NCBI Taxonomy" id="7936"/>
    <lineage>
        <taxon>Eukaryota</taxon>
        <taxon>Metazoa</taxon>
        <taxon>Chordata</taxon>
        <taxon>Craniata</taxon>
        <taxon>Vertebrata</taxon>
        <taxon>Euteleostomi</taxon>
        <taxon>Actinopterygii</taxon>
        <taxon>Neopterygii</taxon>
        <taxon>Teleostei</taxon>
        <taxon>Anguilliformes</taxon>
        <taxon>Anguillidae</taxon>
        <taxon>Anguilla</taxon>
    </lineage>
</organism>
<reference evidence="1" key="1">
    <citation type="submission" date="2014-11" db="EMBL/GenBank/DDBJ databases">
        <authorList>
            <person name="Amaro Gonzalez C."/>
        </authorList>
    </citation>
    <scope>NUCLEOTIDE SEQUENCE</scope>
</reference>
<sequence length="25" mass="2943">MSQVWTSFYCSPSLRQLIQLLKVLT</sequence>
<reference evidence="1" key="2">
    <citation type="journal article" date="2015" name="Fish Shellfish Immunol.">
        <title>Early steps in the European eel (Anguilla anguilla)-Vibrio vulnificus interaction in the gills: Role of the RtxA13 toxin.</title>
        <authorList>
            <person name="Callol A."/>
            <person name="Pajuelo D."/>
            <person name="Ebbesson L."/>
            <person name="Teles M."/>
            <person name="MacKenzie S."/>
            <person name="Amaro C."/>
        </authorList>
    </citation>
    <scope>NUCLEOTIDE SEQUENCE</scope>
</reference>
<dbReference type="EMBL" id="GBXM01034697">
    <property type="protein sequence ID" value="JAH73880.1"/>
    <property type="molecule type" value="Transcribed_RNA"/>
</dbReference>
<protein>
    <submittedName>
        <fullName evidence="1">Uncharacterized protein</fullName>
    </submittedName>
</protein>